<dbReference type="GO" id="GO:0140663">
    <property type="term" value="F:ATP-dependent FeS chaperone activity"/>
    <property type="evidence" value="ECO:0007669"/>
    <property type="project" value="InterPro"/>
</dbReference>
<keyword evidence="8 12" id="KW-0408">Iron</keyword>
<sequence length="293" mass="31607">MSGNSTVGERLATIKHVVLVLSGKGGVGKSSCTVQLALSLANQGHKVGVLDIDLCGPSIPRMFGLEGQQIHQASAGWVPVYVDSEKRLGCMSIGFLLPSKDASVVWRGPKKNAMIKQFLGDVYWGDLDFLLIDTPPGTSDEHLAAVEYLQEWNPDGAVIVTTPQEVALSDVKKEINFCTKVGLPVLGLIDNMSGFVCPHCAECTNLFSTGGGEGLAKYMKIPFLGRAPIDPNLVMLLEQEDKTVVPNANDPNPDPDAEKKRTSSIVETYQHCELSKIFAAISKTLCEKLDSKH</sequence>
<keyword evidence="9 12" id="KW-0411">Iron-sulfur</keyword>
<dbReference type="InterPro" id="IPR019591">
    <property type="entry name" value="Mrp/NBP35_ATP-bd"/>
</dbReference>
<dbReference type="FunFam" id="3.40.50.300:FF:000796">
    <property type="entry name" value="Cytosolic Fe-S cluster assembly factor NUBP2"/>
    <property type="match status" value="1"/>
</dbReference>
<dbReference type="InterPro" id="IPR033756">
    <property type="entry name" value="YlxH/NBP35"/>
</dbReference>
<evidence type="ECO:0000256" key="12">
    <source>
        <dbReference type="HAMAP-Rule" id="MF_03039"/>
    </source>
</evidence>
<organism evidence="13 14">
    <name type="scientific">Coemansia asiatica</name>
    <dbReference type="NCBI Taxonomy" id="1052880"/>
    <lineage>
        <taxon>Eukaryota</taxon>
        <taxon>Fungi</taxon>
        <taxon>Fungi incertae sedis</taxon>
        <taxon>Zoopagomycota</taxon>
        <taxon>Kickxellomycotina</taxon>
        <taxon>Kickxellomycetes</taxon>
        <taxon>Kickxellales</taxon>
        <taxon>Kickxellaceae</taxon>
        <taxon>Coemansia</taxon>
    </lineage>
</organism>
<gene>
    <name evidence="13" type="primary">CFD1</name>
    <name evidence="13" type="ORF">LPJ64_001544</name>
</gene>
<dbReference type="Gene3D" id="3.40.50.300">
    <property type="entry name" value="P-loop containing nucleotide triphosphate hydrolases"/>
    <property type="match status" value="1"/>
</dbReference>
<evidence type="ECO:0000256" key="5">
    <source>
        <dbReference type="ARBA" id="ARBA00022723"/>
    </source>
</evidence>
<dbReference type="EMBL" id="JANBOH010000041">
    <property type="protein sequence ID" value="KAJ1647016.1"/>
    <property type="molecule type" value="Genomic_DNA"/>
</dbReference>
<evidence type="ECO:0000256" key="7">
    <source>
        <dbReference type="ARBA" id="ARBA00022840"/>
    </source>
</evidence>
<dbReference type="GO" id="GO:0005634">
    <property type="term" value="C:nucleus"/>
    <property type="evidence" value="ECO:0007669"/>
    <property type="project" value="UniProtKB-ARBA"/>
</dbReference>
<evidence type="ECO:0000256" key="2">
    <source>
        <dbReference type="ARBA" id="ARBA00004430"/>
    </source>
</evidence>
<evidence type="ECO:0000256" key="6">
    <source>
        <dbReference type="ARBA" id="ARBA00022741"/>
    </source>
</evidence>
<evidence type="ECO:0000313" key="14">
    <source>
        <dbReference type="Proteomes" id="UP001145021"/>
    </source>
</evidence>
<name>A0A9W7XL37_9FUNG</name>
<evidence type="ECO:0000256" key="10">
    <source>
        <dbReference type="ARBA" id="ARBA00053368"/>
    </source>
</evidence>
<keyword evidence="7 12" id="KW-0067">ATP-binding</keyword>
<dbReference type="AlphaFoldDB" id="A0A9W7XL37"/>
<dbReference type="InterPro" id="IPR027417">
    <property type="entry name" value="P-loop_NTPase"/>
</dbReference>
<dbReference type="InterPro" id="IPR028600">
    <property type="entry name" value="NUBP2/Cfd1_eukaryotes"/>
</dbReference>
<comment type="subunit">
    <text evidence="11">Heterotetramer of 2 NUBP1 and 2 NUBP2 chains. Interacts with KIFC1. Interacts with NUBP1.</text>
</comment>
<comment type="similarity">
    <text evidence="12">Belongs to the Mrp/NBP35 ATP-binding proteins family. NUBP2/CFD1 subfamily.</text>
</comment>
<dbReference type="PROSITE" id="PS01215">
    <property type="entry name" value="MRP"/>
    <property type="match status" value="1"/>
</dbReference>
<dbReference type="GO" id="GO:0051539">
    <property type="term" value="F:4 iron, 4 sulfur cluster binding"/>
    <property type="evidence" value="ECO:0007669"/>
    <property type="project" value="UniProtKB-UniRule"/>
</dbReference>
<dbReference type="GO" id="GO:0046872">
    <property type="term" value="F:metal ion binding"/>
    <property type="evidence" value="ECO:0007669"/>
    <property type="project" value="UniProtKB-KW"/>
</dbReference>
<accession>A0A9W7XL37</accession>
<evidence type="ECO:0000256" key="8">
    <source>
        <dbReference type="ARBA" id="ARBA00023004"/>
    </source>
</evidence>
<comment type="function">
    <text evidence="10">Component of the cytosolic iron-sulfur (Fe/S) protein assembly (CIA) machinery. Required for maturation of extramitochondrial Fe-S proteins. The NUBP1-NUBP2 heterotetramer forms a Fe-S scaffold complex, mediating the de novo assembly of an Fe-S cluster and its transfer to target apoproteins. Negatively regulates cilium formation and structure.</text>
</comment>
<dbReference type="Proteomes" id="UP001145021">
    <property type="component" value="Unassembled WGS sequence"/>
</dbReference>
<keyword evidence="6 12" id="KW-0547">Nucleotide-binding</keyword>
<evidence type="ECO:0000256" key="3">
    <source>
        <dbReference type="ARBA" id="ARBA00022485"/>
    </source>
</evidence>
<dbReference type="GO" id="GO:0005814">
    <property type="term" value="C:centriole"/>
    <property type="evidence" value="ECO:0007669"/>
    <property type="project" value="UniProtKB-SubCell"/>
</dbReference>
<proteinExistence type="inferred from homology"/>
<evidence type="ECO:0000256" key="11">
    <source>
        <dbReference type="ARBA" id="ARBA00065349"/>
    </source>
</evidence>
<feature type="binding site" evidence="12">
    <location>
        <position position="197"/>
    </location>
    <ligand>
        <name>[4Fe-4S] cluster</name>
        <dbReference type="ChEBI" id="CHEBI:49883"/>
        <note>ligand shared between dimeric partners</note>
    </ligand>
</feature>
<dbReference type="CDD" id="cd02037">
    <property type="entry name" value="Mrp_NBP35"/>
    <property type="match status" value="1"/>
</dbReference>
<dbReference type="GO" id="GO:0005829">
    <property type="term" value="C:cytosol"/>
    <property type="evidence" value="ECO:0007669"/>
    <property type="project" value="TreeGrafter"/>
</dbReference>
<comment type="function">
    <text evidence="12">Component of the cytosolic iron-sulfur (Fe/S) protein assembly (CIA) machinery. Required for maturation of extramitochondrial Fe-S proteins. The NBP35-CFD1 heterotetramer forms a Fe-S scaffold complex, mediating the de novo assembly of an Fe-S cluster and its transfer to target apoproteins.</text>
</comment>
<dbReference type="InterPro" id="IPR000808">
    <property type="entry name" value="Mrp-like_CS"/>
</dbReference>
<reference evidence="13" key="1">
    <citation type="submission" date="2022-07" db="EMBL/GenBank/DDBJ databases">
        <title>Phylogenomic reconstructions and comparative analyses of Kickxellomycotina fungi.</title>
        <authorList>
            <person name="Reynolds N.K."/>
            <person name="Stajich J.E."/>
            <person name="Barry K."/>
            <person name="Grigoriev I.V."/>
            <person name="Crous P."/>
            <person name="Smith M.E."/>
        </authorList>
    </citation>
    <scope>NUCLEOTIDE SEQUENCE</scope>
    <source>
        <strain evidence="13">NBRC 105413</strain>
    </source>
</reference>
<evidence type="ECO:0000313" key="13">
    <source>
        <dbReference type="EMBL" id="KAJ1647016.1"/>
    </source>
</evidence>
<dbReference type="HAMAP" id="MF_03039">
    <property type="entry name" value="NUBP2"/>
    <property type="match status" value="1"/>
</dbReference>
<comment type="subcellular location">
    <subcellularLocation>
        <location evidence="2">Cytoplasm</location>
        <location evidence="2">Cytoskeleton</location>
        <location evidence="2">Cilium axoneme</location>
    </subcellularLocation>
    <subcellularLocation>
        <location evidence="1">Cytoplasm</location>
        <location evidence="1">Cytoskeleton</location>
        <location evidence="1">Microtubule organizing center</location>
        <location evidence="1">Centrosome</location>
        <location evidence="1">Centriole</location>
    </subcellularLocation>
</comment>
<feature type="binding site" evidence="12">
    <location>
        <begin position="23"/>
        <end position="30"/>
    </location>
    <ligand>
        <name>ATP</name>
        <dbReference type="ChEBI" id="CHEBI:30616"/>
    </ligand>
</feature>
<keyword evidence="14" id="KW-1185">Reference proteome</keyword>
<dbReference type="GO" id="GO:0005930">
    <property type="term" value="C:axoneme"/>
    <property type="evidence" value="ECO:0007669"/>
    <property type="project" value="UniProtKB-SubCell"/>
</dbReference>
<comment type="caution">
    <text evidence="13">The sequence shown here is derived from an EMBL/GenBank/DDBJ whole genome shotgun (WGS) entry which is preliminary data.</text>
</comment>
<dbReference type="HAMAP" id="MF_02040">
    <property type="entry name" value="Mrp_NBP35"/>
    <property type="match status" value="1"/>
</dbReference>
<protein>
    <submittedName>
        <fullName evidence="13">Cytosolic Fe-S cluster assembly factor cfd1</fullName>
    </submittedName>
</protein>
<keyword evidence="5 12" id="KW-0479">Metal-binding</keyword>
<evidence type="ECO:0000256" key="4">
    <source>
        <dbReference type="ARBA" id="ARBA00022490"/>
    </source>
</evidence>
<evidence type="ECO:0000256" key="1">
    <source>
        <dbReference type="ARBA" id="ARBA00004114"/>
    </source>
</evidence>
<dbReference type="SUPFAM" id="SSF52540">
    <property type="entry name" value="P-loop containing nucleoside triphosphate hydrolases"/>
    <property type="match status" value="1"/>
</dbReference>
<dbReference type="PANTHER" id="PTHR23264">
    <property type="entry name" value="NUCLEOTIDE-BINDING PROTEIN NBP35 YEAST -RELATED"/>
    <property type="match status" value="1"/>
</dbReference>
<keyword evidence="4 12" id="KW-0963">Cytoplasm</keyword>
<keyword evidence="3 12" id="KW-0004">4Fe-4S</keyword>
<dbReference type="GO" id="GO:0005524">
    <property type="term" value="F:ATP binding"/>
    <property type="evidence" value="ECO:0007669"/>
    <property type="project" value="UniProtKB-KW"/>
</dbReference>
<dbReference type="GO" id="GO:0016226">
    <property type="term" value="P:iron-sulfur cluster assembly"/>
    <property type="evidence" value="ECO:0007669"/>
    <property type="project" value="UniProtKB-UniRule"/>
</dbReference>
<evidence type="ECO:0000256" key="9">
    <source>
        <dbReference type="ARBA" id="ARBA00023014"/>
    </source>
</evidence>
<dbReference type="Pfam" id="PF10609">
    <property type="entry name" value="ParA"/>
    <property type="match status" value="1"/>
</dbReference>
<feature type="binding site" evidence="12">
    <location>
        <position position="200"/>
    </location>
    <ligand>
        <name>[4Fe-4S] cluster</name>
        <dbReference type="ChEBI" id="CHEBI:49883"/>
        <note>ligand shared between dimeric partners</note>
    </ligand>
</feature>
<dbReference type="PANTHER" id="PTHR23264:SF19">
    <property type="entry name" value="CYTOSOLIC FE-S CLUSTER ASSEMBLY FACTOR NUBP2"/>
    <property type="match status" value="1"/>
</dbReference>